<dbReference type="InterPro" id="IPR010869">
    <property type="entry name" value="DUF1501"/>
</dbReference>
<dbReference type="PANTHER" id="PTHR43737">
    <property type="entry name" value="BLL7424 PROTEIN"/>
    <property type="match status" value="1"/>
</dbReference>
<keyword evidence="1" id="KW-0732">Signal</keyword>
<dbReference type="RefSeq" id="WP_092403963.1">
    <property type="nucleotide sequence ID" value="NZ_FOVF01000001.1"/>
</dbReference>
<name>A0A1I4V689_9GAMM</name>
<gene>
    <name evidence="2" type="ORF">SAMN05216289_101143</name>
</gene>
<dbReference type="EMBL" id="FOVF01000001">
    <property type="protein sequence ID" value="SFM96500.1"/>
    <property type="molecule type" value="Genomic_DNA"/>
</dbReference>
<dbReference type="STRING" id="578942.SAMN05216289_101143"/>
<protein>
    <submittedName>
        <fullName evidence="2">Uncharacterized conserved protein, DUF1501 family</fullName>
    </submittedName>
</protein>
<feature type="signal peptide" evidence="1">
    <location>
        <begin position="1"/>
        <end position="24"/>
    </location>
</feature>
<dbReference type="AlphaFoldDB" id="A0A1I4V689"/>
<evidence type="ECO:0000313" key="2">
    <source>
        <dbReference type="EMBL" id="SFM96500.1"/>
    </source>
</evidence>
<sequence length="458" mass="49375">MKRRDFIRRALCATASSALFTSFAGKLSLAHASALSGRRLLGNDYRALVCVYLYGGNDGFNMMVPTSSAQYAQYQASRGDLALPLADLLSLNPSVAPTGGGSFGMNPAMPLLRNLFNQAQSPLAITANVGPLLYPITKAEYQAGSAPVPAQLFSHSDQTLTWQQPNADAIDRRGWGGRLADMFYQTNVNQQLSMNISIDGENVFQAGNEVIPYFVGQDGAQSVDFVQTWNPERRAVFLALRDAAHGNALQRQYASVMRRSMDNEVMINEALDGETALSTAFPDTHLGRQLRMVARLINVRSPLQMQRQVFFVGLGGFDTHDNQLSDQAEQLAELDGALAAFHAATVEMGVDDGVTTFTASEFGRTTSVNGDGTDHGWGSHHFVMGGSVNGRRIYGTPPDLSAGGPDDADWGQIIPTTSVDQYAATIARWYGVPAGDLDTVFPNIGRFATSDLGFMAPA</sequence>
<reference evidence="2 3" key="1">
    <citation type="submission" date="2016-10" db="EMBL/GenBank/DDBJ databases">
        <authorList>
            <person name="de Groot N.N."/>
        </authorList>
    </citation>
    <scope>NUCLEOTIDE SEQUENCE [LARGE SCALE GENOMIC DNA]</scope>
    <source>
        <strain evidence="2 3">CGMCC 1.7659</strain>
    </source>
</reference>
<evidence type="ECO:0000256" key="1">
    <source>
        <dbReference type="SAM" id="SignalP"/>
    </source>
</evidence>
<keyword evidence="3" id="KW-1185">Reference proteome</keyword>
<dbReference type="Pfam" id="PF07394">
    <property type="entry name" value="DUF1501"/>
    <property type="match status" value="1"/>
</dbReference>
<proteinExistence type="predicted"/>
<evidence type="ECO:0000313" key="3">
    <source>
        <dbReference type="Proteomes" id="UP000198575"/>
    </source>
</evidence>
<dbReference type="PANTHER" id="PTHR43737:SF1">
    <property type="entry name" value="DUF1501 DOMAIN-CONTAINING PROTEIN"/>
    <property type="match status" value="1"/>
</dbReference>
<dbReference type="Proteomes" id="UP000198575">
    <property type="component" value="Unassembled WGS sequence"/>
</dbReference>
<feature type="chain" id="PRO_5011653266" evidence="1">
    <location>
        <begin position="25"/>
        <end position="458"/>
    </location>
</feature>
<accession>A0A1I4V689</accession>
<organism evidence="2 3">
    <name type="scientific">Dokdonella immobilis</name>
    <dbReference type="NCBI Taxonomy" id="578942"/>
    <lineage>
        <taxon>Bacteria</taxon>
        <taxon>Pseudomonadati</taxon>
        <taxon>Pseudomonadota</taxon>
        <taxon>Gammaproteobacteria</taxon>
        <taxon>Lysobacterales</taxon>
        <taxon>Rhodanobacteraceae</taxon>
        <taxon>Dokdonella</taxon>
    </lineage>
</organism>
<dbReference type="OrthoDB" id="9779968at2"/>